<reference evidence="1 2" key="1">
    <citation type="submission" date="2018-07" db="EMBL/GenBank/DDBJ databases">
        <authorList>
            <person name="Boyd E.M."/>
            <person name="Barkley D.B."/>
            <person name="Naeem H."/>
            <person name="Vanhorne R."/>
            <person name="Nayek S."/>
            <person name="Layton S.R."/>
            <person name="Hughes L.E."/>
            <person name="Garlena R.A."/>
            <person name="Russell D.A."/>
            <person name="Pope W.H."/>
            <person name="Jacobs-Sera D."/>
            <person name="Hatfull G.F."/>
        </authorList>
    </citation>
    <scope>NUCLEOTIDE SEQUENCE [LARGE SCALE GENOMIC DNA]</scope>
</reference>
<gene>
    <name evidence="1" type="primary">235</name>
    <name evidence="1" type="ORF">SEA_STARBOW_235</name>
</gene>
<evidence type="ECO:0000313" key="2">
    <source>
        <dbReference type="Proteomes" id="UP000259040"/>
    </source>
</evidence>
<dbReference type="Proteomes" id="UP000259040">
    <property type="component" value="Segment"/>
</dbReference>
<name>A0A345M878_9CAUD</name>
<sequence>MSELVCQICDKQRNSLVNYKSRLNPDMDFVVCSECAANEREPRWLIILMARSGTDVSRWRDNRLYVGGDITAEHLN</sequence>
<dbReference type="EMBL" id="MH576964">
    <property type="protein sequence ID" value="AXH66699.1"/>
    <property type="molecule type" value="Genomic_DNA"/>
</dbReference>
<accession>A0A345M878</accession>
<evidence type="ECO:0000313" key="1">
    <source>
        <dbReference type="EMBL" id="AXH66699.1"/>
    </source>
</evidence>
<organism evidence="1 2">
    <name type="scientific">Streptomyces phage Starbow</name>
    <dbReference type="NCBI Taxonomy" id="2283266"/>
    <lineage>
        <taxon>Viruses</taxon>
        <taxon>Duplodnaviria</taxon>
        <taxon>Heunggongvirae</taxon>
        <taxon>Uroviricota</taxon>
        <taxon>Caudoviricetes</taxon>
        <taxon>Stanwilliamsviridae</taxon>
        <taxon>Boydwoodruffvirinae</taxon>
        <taxon>Karimacvirus</taxon>
        <taxon>Karimacvirus karimac</taxon>
        <taxon>Streptomyces virus Karimac</taxon>
    </lineage>
</organism>
<protein>
    <submittedName>
        <fullName evidence="1">Uncharacterized protein</fullName>
    </submittedName>
</protein>
<proteinExistence type="predicted"/>